<organism evidence="11 12">
    <name type="scientific">Caproiciproducens galactitolivorans</name>
    <dbReference type="NCBI Taxonomy" id="642589"/>
    <lineage>
        <taxon>Bacteria</taxon>
        <taxon>Bacillati</taxon>
        <taxon>Bacillota</taxon>
        <taxon>Clostridia</taxon>
        <taxon>Eubacteriales</taxon>
        <taxon>Acutalibacteraceae</taxon>
        <taxon>Caproiciproducens</taxon>
    </lineage>
</organism>
<dbReference type="Proteomes" id="UP001082703">
    <property type="component" value="Unassembled WGS sequence"/>
</dbReference>
<evidence type="ECO:0000256" key="9">
    <source>
        <dbReference type="SAM" id="Phobius"/>
    </source>
</evidence>
<evidence type="ECO:0000256" key="8">
    <source>
        <dbReference type="SAM" id="MobiDB-lite"/>
    </source>
</evidence>
<keyword evidence="5 9" id="KW-1133">Transmembrane helix</keyword>
<dbReference type="EMBL" id="JAPOHA010000002">
    <property type="protein sequence ID" value="MCY1713036.1"/>
    <property type="molecule type" value="Genomic_DNA"/>
</dbReference>
<evidence type="ECO:0000256" key="3">
    <source>
        <dbReference type="ARBA" id="ARBA00022475"/>
    </source>
</evidence>
<keyword evidence="4 9" id="KW-0812">Transmembrane</keyword>
<evidence type="ECO:0000256" key="2">
    <source>
        <dbReference type="ARBA" id="ARBA00008914"/>
    </source>
</evidence>
<comment type="subcellular location">
    <subcellularLocation>
        <location evidence="1">Cell membrane</location>
        <topology evidence="1">Single-pass membrane protein</topology>
    </subcellularLocation>
</comment>
<dbReference type="CDD" id="cd07185">
    <property type="entry name" value="OmpA_C-like"/>
    <property type="match status" value="1"/>
</dbReference>
<reference evidence="11 12" key="1">
    <citation type="submission" date="2022-11" db="EMBL/GenBank/DDBJ databases">
        <authorList>
            <person name="Caiyu Z."/>
        </authorList>
    </citation>
    <scope>NUCLEOTIDE SEQUENCE [LARGE SCALE GENOMIC DNA]</scope>
    <source>
        <strain evidence="11 12">YR-4</strain>
    </source>
</reference>
<keyword evidence="11" id="KW-0966">Cell projection</keyword>
<evidence type="ECO:0000259" key="10">
    <source>
        <dbReference type="PROSITE" id="PS51123"/>
    </source>
</evidence>
<gene>
    <name evidence="11" type="ORF">OUY18_02045</name>
</gene>
<evidence type="ECO:0000256" key="6">
    <source>
        <dbReference type="ARBA" id="ARBA00023136"/>
    </source>
</evidence>
<sequence length="278" mass="30434">MARKRSNSGSGGPNWLDTYSDMVTLLLTFFVMLFAMSTMDASKWQKLAEAFSANKQTNAATQKGGNGGAQNSSSISLPSVLDTESSSSSKGGGSSSNGKVTDFDSLYQYLNDYVNKNGLQDSVHVHKGDNYTFLTFQNSIFFTGDSAELRDEGKKILDFVSDGIKYIPDQIGEIRFYGHTARAGNSTSATAQAFDRALSSDRAKNVLLYVQLKNVIDPAKMVSEGYGEYRPIVPHDGTEAARAKNRRVEIYISKSGQSSSVLDQVYKDINKDVDKEKK</sequence>
<feature type="domain" description="OmpA-like" evidence="10">
    <location>
        <begin position="129"/>
        <end position="256"/>
    </location>
</feature>
<dbReference type="InterPro" id="IPR006665">
    <property type="entry name" value="OmpA-like"/>
</dbReference>
<dbReference type="SUPFAM" id="SSF103088">
    <property type="entry name" value="OmpA-like"/>
    <property type="match status" value="1"/>
</dbReference>
<dbReference type="InterPro" id="IPR025713">
    <property type="entry name" value="MotB-like_N_dom"/>
</dbReference>
<name>A0ABT4BSW5_9FIRM</name>
<keyword evidence="6 7" id="KW-0472">Membrane</keyword>
<evidence type="ECO:0000256" key="1">
    <source>
        <dbReference type="ARBA" id="ARBA00004162"/>
    </source>
</evidence>
<proteinExistence type="inferred from homology"/>
<protein>
    <submittedName>
        <fullName evidence="11">Flagellar motor protein MotB</fullName>
    </submittedName>
</protein>
<dbReference type="RefSeq" id="WP_268057048.1">
    <property type="nucleotide sequence ID" value="NZ_JAPOHA010000002.1"/>
</dbReference>
<evidence type="ECO:0000313" key="11">
    <source>
        <dbReference type="EMBL" id="MCY1713036.1"/>
    </source>
</evidence>
<comment type="similarity">
    <text evidence="2">Belongs to the MotB family.</text>
</comment>
<dbReference type="PANTHER" id="PTHR30329:SF21">
    <property type="entry name" value="LIPOPROTEIN YIAD-RELATED"/>
    <property type="match status" value="1"/>
</dbReference>
<feature type="region of interest" description="Disordered" evidence="8">
    <location>
        <begin position="59"/>
        <end position="97"/>
    </location>
</feature>
<keyword evidence="12" id="KW-1185">Reference proteome</keyword>
<evidence type="ECO:0000256" key="7">
    <source>
        <dbReference type="PROSITE-ProRule" id="PRU00473"/>
    </source>
</evidence>
<keyword evidence="11" id="KW-0969">Cilium</keyword>
<dbReference type="Gene3D" id="3.30.1330.60">
    <property type="entry name" value="OmpA-like domain"/>
    <property type="match status" value="1"/>
</dbReference>
<evidence type="ECO:0000313" key="12">
    <source>
        <dbReference type="Proteomes" id="UP001082703"/>
    </source>
</evidence>
<dbReference type="InterPro" id="IPR036737">
    <property type="entry name" value="OmpA-like_sf"/>
</dbReference>
<dbReference type="InterPro" id="IPR050330">
    <property type="entry name" value="Bact_OuterMem_StrucFunc"/>
</dbReference>
<dbReference type="Pfam" id="PF00691">
    <property type="entry name" value="OmpA"/>
    <property type="match status" value="1"/>
</dbReference>
<evidence type="ECO:0000256" key="4">
    <source>
        <dbReference type="ARBA" id="ARBA00022692"/>
    </source>
</evidence>
<dbReference type="Pfam" id="PF13677">
    <property type="entry name" value="MotB_plug"/>
    <property type="match status" value="1"/>
</dbReference>
<feature type="compositionally biased region" description="Polar residues" evidence="8">
    <location>
        <begin position="59"/>
        <end position="77"/>
    </location>
</feature>
<dbReference type="PROSITE" id="PS51123">
    <property type="entry name" value="OMPA_2"/>
    <property type="match status" value="1"/>
</dbReference>
<comment type="caution">
    <text evidence="11">The sequence shown here is derived from an EMBL/GenBank/DDBJ whole genome shotgun (WGS) entry which is preliminary data.</text>
</comment>
<accession>A0ABT4BSW5</accession>
<dbReference type="PANTHER" id="PTHR30329">
    <property type="entry name" value="STATOR ELEMENT OF FLAGELLAR MOTOR COMPLEX"/>
    <property type="match status" value="1"/>
</dbReference>
<keyword evidence="3" id="KW-1003">Cell membrane</keyword>
<feature type="transmembrane region" description="Helical" evidence="9">
    <location>
        <begin position="22"/>
        <end position="39"/>
    </location>
</feature>
<keyword evidence="11" id="KW-0282">Flagellum</keyword>
<evidence type="ECO:0000256" key="5">
    <source>
        <dbReference type="ARBA" id="ARBA00022989"/>
    </source>
</evidence>